<dbReference type="KEGG" id="tlt:OCC_09029"/>
<accession>H3ZKC6</accession>
<sequence>MRLLKAILISVLIITVFSLAAQERILQKPYSQVILTGRGFVVPSARVILLNTNPTDGEYMVSIFDPETNKTIFSKRTGKPINEEILLSHSGPYYVLVDSELPVVCALKGMTSYPSKEILNIEYSMGGVSAFLLAFLMFQEGRK</sequence>
<dbReference type="PaxDb" id="523849-OCC_09029"/>
<evidence type="ECO:0000313" key="1">
    <source>
        <dbReference type="EMBL" id="EHR79528.1"/>
    </source>
</evidence>
<dbReference type="OrthoDB" id="100728at2157"/>
<dbReference type="AlphaFoldDB" id="H3ZKC6"/>
<dbReference type="GeneID" id="16549710"/>
<dbReference type="HOGENOM" id="CLU_149112_0_0_2"/>
<gene>
    <name evidence="1" type="ORF">OCC_09029</name>
</gene>
<dbReference type="EMBL" id="CP006670">
    <property type="protein sequence ID" value="EHR79528.1"/>
    <property type="molecule type" value="Genomic_DNA"/>
</dbReference>
<name>H3ZKC6_THELN</name>
<organism evidence="1 2">
    <name type="scientific">Thermococcus litoralis (strain ATCC 51850 / DSM 5473 / JCM 8560 / NS-C)</name>
    <dbReference type="NCBI Taxonomy" id="523849"/>
    <lineage>
        <taxon>Archaea</taxon>
        <taxon>Methanobacteriati</taxon>
        <taxon>Methanobacteriota</taxon>
        <taxon>Thermococci</taxon>
        <taxon>Thermococcales</taxon>
        <taxon>Thermococcaceae</taxon>
        <taxon>Thermococcus</taxon>
    </lineage>
</organism>
<evidence type="ECO:0000313" key="2">
    <source>
        <dbReference type="Proteomes" id="UP000015502"/>
    </source>
</evidence>
<keyword evidence="2" id="KW-1185">Reference proteome</keyword>
<reference evidence="1 2" key="1">
    <citation type="journal article" date="2012" name="J. Bacteriol.">
        <title>Genome sequence of the model hyperthermophilic archaeon Thermococcus litoralis NS-C.</title>
        <authorList>
            <person name="Gardner A.F."/>
            <person name="Kumar S."/>
            <person name="Perler F.B."/>
        </authorList>
    </citation>
    <scope>NUCLEOTIDE SEQUENCE [LARGE SCALE GENOMIC DNA]</scope>
    <source>
        <strain evidence="2">ATCC 51850 / DSM 5473 / JCM 8560 / NS-C</strain>
    </source>
</reference>
<dbReference type="STRING" id="523849.OCC_09029"/>
<protein>
    <submittedName>
        <fullName evidence="1">Uncharacterized protein</fullName>
    </submittedName>
</protein>
<proteinExistence type="predicted"/>
<dbReference type="Proteomes" id="UP000015502">
    <property type="component" value="Chromosome"/>
</dbReference>
<dbReference type="RefSeq" id="WP_004066596.1">
    <property type="nucleotide sequence ID" value="NC_022084.1"/>
</dbReference>